<dbReference type="RefSeq" id="WP_379996230.1">
    <property type="nucleotide sequence ID" value="NZ_JBHLYO010000023.1"/>
</dbReference>
<keyword evidence="4" id="KW-1185">Reference proteome</keyword>
<protein>
    <submittedName>
        <fullName evidence="3">Uncharacterized protein</fullName>
    </submittedName>
</protein>
<evidence type="ECO:0000313" key="4">
    <source>
        <dbReference type="Proteomes" id="UP001156691"/>
    </source>
</evidence>
<accession>A0ABQ5W0Z7</accession>
<dbReference type="EMBL" id="BSNS01000003">
    <property type="protein sequence ID" value="GLQ53393.1"/>
    <property type="molecule type" value="Genomic_DNA"/>
</dbReference>
<feature type="signal peptide" evidence="2">
    <location>
        <begin position="1"/>
        <end position="22"/>
    </location>
</feature>
<sequence>MMRTSPCLGMLLLPLLAAPVLAQDAGQQPPTEQQVEQPAFSGELDAPTSGEGVTVEGTPVPTLTVPPDPRDLLTGLYATKGLAEICGIAIDAKIQEAMSADEAKYVANLGITAEAAGQAYDEIKSTLEAREPDCGEGSGDVAGVTEVLDLYAAEPQAEAQPASQSTSAPAEPAPAPASQ</sequence>
<name>A0ABQ5W0Z7_9HYPH</name>
<keyword evidence="2" id="KW-0732">Signal</keyword>
<proteinExistence type="predicted"/>
<organism evidence="3 4">
    <name type="scientific">Devosia nitrariae</name>
    <dbReference type="NCBI Taxonomy" id="2071872"/>
    <lineage>
        <taxon>Bacteria</taxon>
        <taxon>Pseudomonadati</taxon>
        <taxon>Pseudomonadota</taxon>
        <taxon>Alphaproteobacteria</taxon>
        <taxon>Hyphomicrobiales</taxon>
        <taxon>Devosiaceae</taxon>
        <taxon>Devosia</taxon>
    </lineage>
</organism>
<evidence type="ECO:0000256" key="1">
    <source>
        <dbReference type="SAM" id="MobiDB-lite"/>
    </source>
</evidence>
<reference evidence="4" key="1">
    <citation type="journal article" date="2019" name="Int. J. Syst. Evol. Microbiol.">
        <title>The Global Catalogue of Microorganisms (GCM) 10K type strain sequencing project: providing services to taxonomists for standard genome sequencing and annotation.</title>
        <authorList>
            <consortium name="The Broad Institute Genomics Platform"/>
            <consortium name="The Broad Institute Genome Sequencing Center for Infectious Disease"/>
            <person name="Wu L."/>
            <person name="Ma J."/>
        </authorList>
    </citation>
    <scope>NUCLEOTIDE SEQUENCE [LARGE SCALE GENOMIC DNA]</scope>
    <source>
        <strain evidence="4">NBRC 112416</strain>
    </source>
</reference>
<feature type="compositionally biased region" description="Low complexity" evidence="1">
    <location>
        <begin position="24"/>
        <end position="38"/>
    </location>
</feature>
<feature type="region of interest" description="Disordered" evidence="1">
    <location>
        <begin position="24"/>
        <end position="60"/>
    </location>
</feature>
<evidence type="ECO:0000256" key="2">
    <source>
        <dbReference type="SAM" id="SignalP"/>
    </source>
</evidence>
<gene>
    <name evidence="3" type="ORF">GCM10010862_06510</name>
</gene>
<comment type="caution">
    <text evidence="3">The sequence shown here is derived from an EMBL/GenBank/DDBJ whole genome shotgun (WGS) entry which is preliminary data.</text>
</comment>
<feature type="region of interest" description="Disordered" evidence="1">
    <location>
        <begin position="149"/>
        <end position="179"/>
    </location>
</feature>
<feature type="compositionally biased region" description="Low complexity" evidence="1">
    <location>
        <begin position="152"/>
        <end position="170"/>
    </location>
</feature>
<feature type="compositionally biased region" description="Low complexity" evidence="1">
    <location>
        <begin position="47"/>
        <end position="60"/>
    </location>
</feature>
<dbReference type="Proteomes" id="UP001156691">
    <property type="component" value="Unassembled WGS sequence"/>
</dbReference>
<evidence type="ECO:0000313" key="3">
    <source>
        <dbReference type="EMBL" id="GLQ53393.1"/>
    </source>
</evidence>
<feature type="chain" id="PRO_5046732500" evidence="2">
    <location>
        <begin position="23"/>
        <end position="179"/>
    </location>
</feature>